<dbReference type="PANTHER" id="PTHR33525">
    <property type="match status" value="1"/>
</dbReference>
<reference evidence="2" key="1">
    <citation type="journal article" date="2020" name="mSystems">
        <title>Genome- and Community-Level Interaction Insights into Carbon Utilization and Element Cycling Functions of Hydrothermarchaeota in Hydrothermal Sediment.</title>
        <authorList>
            <person name="Zhou Z."/>
            <person name="Liu Y."/>
            <person name="Xu W."/>
            <person name="Pan J."/>
            <person name="Luo Z.H."/>
            <person name="Li M."/>
        </authorList>
    </citation>
    <scope>NUCLEOTIDE SEQUENCE [LARGE SCALE GENOMIC DNA]</scope>
    <source>
        <strain evidence="2">SpSt-716</strain>
    </source>
</reference>
<dbReference type="PANTHER" id="PTHR33525:SF3">
    <property type="entry name" value="RIBONUCLEASE Y"/>
    <property type="match status" value="1"/>
</dbReference>
<accession>A0A7V3YKN8</accession>
<evidence type="ECO:0000313" key="2">
    <source>
        <dbReference type="EMBL" id="HGI74459.1"/>
    </source>
</evidence>
<name>A0A7V3YKN8_9BACT</name>
<protein>
    <submittedName>
        <fullName evidence="2">HDOD domain-containing protein</fullName>
    </submittedName>
</protein>
<comment type="caution">
    <text evidence="2">The sequence shown here is derived from an EMBL/GenBank/DDBJ whole genome shotgun (WGS) entry which is preliminary data.</text>
</comment>
<organism evidence="2">
    <name type="scientific">Candidatus Caldatribacterium californiense</name>
    <dbReference type="NCBI Taxonomy" id="1454726"/>
    <lineage>
        <taxon>Bacteria</taxon>
        <taxon>Pseudomonadati</taxon>
        <taxon>Atribacterota</taxon>
        <taxon>Atribacteria</taxon>
        <taxon>Atribacterales</taxon>
        <taxon>Candidatus Caldatribacteriaceae</taxon>
        <taxon>Candidatus Caldatribacterium</taxon>
    </lineage>
</organism>
<dbReference type="SUPFAM" id="SSF109604">
    <property type="entry name" value="HD-domain/PDEase-like"/>
    <property type="match status" value="1"/>
</dbReference>
<gene>
    <name evidence="2" type="ORF">ENU96_02075</name>
</gene>
<dbReference type="Gene3D" id="1.10.3210.10">
    <property type="entry name" value="Hypothetical protein af1432"/>
    <property type="match status" value="1"/>
</dbReference>
<dbReference type="InterPro" id="IPR006675">
    <property type="entry name" value="HDIG_dom"/>
</dbReference>
<dbReference type="InterPro" id="IPR052340">
    <property type="entry name" value="RNase_Y/CdgJ"/>
</dbReference>
<dbReference type="InterPro" id="IPR013976">
    <property type="entry name" value="HDOD"/>
</dbReference>
<feature type="domain" description="HDOD" evidence="1">
    <location>
        <begin position="16"/>
        <end position="212"/>
    </location>
</feature>
<dbReference type="InterPro" id="IPR003607">
    <property type="entry name" value="HD/PDEase_dom"/>
</dbReference>
<sequence>MGKLTLPALVRAVEDLPALPAVVQRVIALTEDPRSTARDINNVLTQDQGLTAKVLRLANSAFYGFPRRISTVTDATILLGFQTIRSIVLAASVSEMMKKELRGYALERGELWRHSQATAVGARMLAREVKFSRLEVAYTAGLLHDIGKLILDTYLRDEYEAVLEKVEKENVTFLEAEEALLGFHHALVGAKVAEKWNLPPELVEAIGFHHEPERAQENPKLTAIAHIADCMSVSLGMGVGVDGFLYRISPKAVELLGLQEGQVDRLLANLMEVLVDEDTFGE</sequence>
<dbReference type="Pfam" id="PF08668">
    <property type="entry name" value="HDOD"/>
    <property type="match status" value="1"/>
</dbReference>
<proteinExistence type="predicted"/>
<dbReference type="EMBL" id="DTEN01000082">
    <property type="protein sequence ID" value="HGI74459.1"/>
    <property type="molecule type" value="Genomic_DNA"/>
</dbReference>
<dbReference type="AlphaFoldDB" id="A0A7V3YKN8"/>
<dbReference type="CDD" id="cd00077">
    <property type="entry name" value="HDc"/>
    <property type="match status" value="1"/>
</dbReference>
<dbReference type="PROSITE" id="PS51833">
    <property type="entry name" value="HDOD"/>
    <property type="match status" value="1"/>
</dbReference>
<dbReference type="NCBIfam" id="TIGR00277">
    <property type="entry name" value="HDIG"/>
    <property type="match status" value="1"/>
</dbReference>
<dbReference type="SMART" id="SM00471">
    <property type="entry name" value="HDc"/>
    <property type="match status" value="1"/>
</dbReference>
<evidence type="ECO:0000259" key="1">
    <source>
        <dbReference type="PROSITE" id="PS51833"/>
    </source>
</evidence>